<reference evidence="3 4" key="1">
    <citation type="submission" date="2015-09" db="EMBL/GenBank/DDBJ databases">
        <title>Sorangium comparison.</title>
        <authorList>
            <person name="Zaburannyi N."/>
            <person name="Bunk B."/>
            <person name="Overmann J."/>
            <person name="Mueller R."/>
        </authorList>
    </citation>
    <scope>NUCLEOTIDE SEQUENCE [LARGE SCALE GENOMIC DNA]</scope>
    <source>
        <strain evidence="3 4">So ce836</strain>
    </source>
</reference>
<name>A0A4P2QUU4_SORCE</name>
<dbReference type="EMBL" id="CP012672">
    <property type="protein sequence ID" value="AUX34174.1"/>
    <property type="molecule type" value="Genomic_DNA"/>
</dbReference>
<dbReference type="AlphaFoldDB" id="A0A4P2QUU4"/>
<organism evidence="3 4">
    <name type="scientific">Sorangium cellulosum</name>
    <name type="common">Polyangium cellulosum</name>
    <dbReference type="NCBI Taxonomy" id="56"/>
    <lineage>
        <taxon>Bacteria</taxon>
        <taxon>Pseudomonadati</taxon>
        <taxon>Myxococcota</taxon>
        <taxon>Polyangia</taxon>
        <taxon>Polyangiales</taxon>
        <taxon>Polyangiaceae</taxon>
        <taxon>Sorangium</taxon>
    </lineage>
</organism>
<dbReference type="InterPro" id="IPR014710">
    <property type="entry name" value="RmlC-like_jellyroll"/>
</dbReference>
<dbReference type="Gene3D" id="2.60.120.10">
    <property type="entry name" value="Jelly Rolls"/>
    <property type="match status" value="1"/>
</dbReference>
<dbReference type="RefSeq" id="WP_129577421.1">
    <property type="nucleotide sequence ID" value="NZ_CP012672.1"/>
</dbReference>
<dbReference type="CDD" id="cd02208">
    <property type="entry name" value="cupin_RmlC-like"/>
    <property type="match status" value="1"/>
</dbReference>
<dbReference type="SUPFAM" id="SSF51182">
    <property type="entry name" value="RmlC-like cupins"/>
    <property type="match status" value="1"/>
</dbReference>
<evidence type="ECO:0000259" key="2">
    <source>
        <dbReference type="Pfam" id="PF07883"/>
    </source>
</evidence>
<dbReference type="InterPro" id="IPR013096">
    <property type="entry name" value="Cupin_2"/>
</dbReference>
<proteinExistence type="predicted"/>
<accession>A0A4P2QUU4</accession>
<feature type="region of interest" description="Disordered" evidence="1">
    <location>
        <begin position="1"/>
        <end position="22"/>
    </location>
</feature>
<dbReference type="Pfam" id="PF07883">
    <property type="entry name" value="Cupin_2"/>
    <property type="match status" value="1"/>
</dbReference>
<dbReference type="Proteomes" id="UP000295497">
    <property type="component" value="Chromosome"/>
</dbReference>
<evidence type="ECO:0000256" key="1">
    <source>
        <dbReference type="SAM" id="MobiDB-lite"/>
    </source>
</evidence>
<dbReference type="InterPro" id="IPR011051">
    <property type="entry name" value="RmlC_Cupin_sf"/>
</dbReference>
<evidence type="ECO:0000313" key="3">
    <source>
        <dbReference type="EMBL" id="AUX34174.1"/>
    </source>
</evidence>
<feature type="domain" description="Cupin type-2" evidence="2">
    <location>
        <begin position="64"/>
        <end position="128"/>
    </location>
</feature>
<gene>
    <name evidence="3" type="ORF">SOCE836_063430</name>
</gene>
<evidence type="ECO:0000313" key="4">
    <source>
        <dbReference type="Proteomes" id="UP000295497"/>
    </source>
</evidence>
<sequence>MKTTTLETHGPVAPVTGAHAGGGARKRGVIAFEFAGAIDPLTHPGAPRILGSYAASGPCMVGVVTKAAGSTDGSWERHDGGDELLVIVRGRATFTVNLPDGTTEVTEVGPGQALLIPRGAAHSGHIADDVCVLFVTPSDGNSVWSDVEAGARRR</sequence>
<protein>
    <recommendedName>
        <fullName evidence="2">Cupin type-2 domain-containing protein</fullName>
    </recommendedName>
</protein>